<comment type="pathway">
    <text evidence="9">Cofactor biosynthesis; biotin biosynthesis; biotin from 7,8-diaminononanoate: step 1/2.</text>
</comment>
<evidence type="ECO:0000256" key="4">
    <source>
        <dbReference type="ARBA" id="ARBA00022741"/>
    </source>
</evidence>
<keyword evidence="4 9" id="KW-0547">Nucleotide-binding</keyword>
<dbReference type="SUPFAM" id="SSF52540">
    <property type="entry name" value="P-loop containing nucleoside triphosphate hydrolases"/>
    <property type="match status" value="1"/>
</dbReference>
<organism evidence="10 11">
    <name type="scientific">Rufibacter latericius</name>
    <dbReference type="NCBI Taxonomy" id="2487040"/>
    <lineage>
        <taxon>Bacteria</taxon>
        <taxon>Pseudomonadati</taxon>
        <taxon>Bacteroidota</taxon>
        <taxon>Cytophagia</taxon>
        <taxon>Cytophagales</taxon>
        <taxon>Hymenobacteraceae</taxon>
        <taxon>Rufibacter</taxon>
    </lineage>
</organism>
<evidence type="ECO:0000256" key="6">
    <source>
        <dbReference type="ARBA" id="ARBA00022840"/>
    </source>
</evidence>
<keyword evidence="7 9" id="KW-0460">Magnesium</keyword>
<comment type="function">
    <text evidence="9">Catalyzes a mechanistically unusual reaction, the ATP-dependent insertion of CO2 between the N7 and N8 nitrogen atoms of 7,8-diaminopelargonic acid (DAPA, also called 7,8-diammoniononanoate) to form a ureido ring.</text>
</comment>
<dbReference type="NCBIfam" id="TIGR00347">
    <property type="entry name" value="bioD"/>
    <property type="match status" value="1"/>
</dbReference>
<comment type="subunit">
    <text evidence="9">Homodimer.</text>
</comment>
<dbReference type="AlphaFoldDB" id="A0A3M9MU30"/>
<comment type="similarity">
    <text evidence="9">Belongs to the dethiobiotin synthetase family.</text>
</comment>
<dbReference type="InterPro" id="IPR004472">
    <property type="entry name" value="DTB_synth_BioD"/>
</dbReference>
<comment type="subcellular location">
    <subcellularLocation>
        <location evidence="9">Cytoplasm</location>
    </subcellularLocation>
</comment>
<dbReference type="GO" id="GO:0005524">
    <property type="term" value="F:ATP binding"/>
    <property type="evidence" value="ECO:0007669"/>
    <property type="project" value="UniProtKB-UniRule"/>
</dbReference>
<evidence type="ECO:0000256" key="9">
    <source>
        <dbReference type="HAMAP-Rule" id="MF_00336"/>
    </source>
</evidence>
<feature type="binding site" evidence="9">
    <location>
        <begin position="20"/>
        <end position="25"/>
    </location>
    <ligand>
        <name>ATP</name>
        <dbReference type="ChEBI" id="CHEBI:30616"/>
    </ligand>
</feature>
<keyword evidence="11" id="KW-1185">Reference proteome</keyword>
<comment type="cofactor">
    <cofactor evidence="9">
        <name>Mg(2+)</name>
        <dbReference type="ChEBI" id="CHEBI:18420"/>
    </cofactor>
</comment>
<comment type="catalytic activity">
    <reaction evidence="8">
        <text>(7R,8S)-8-amino-7-(carboxyamino)nonanoate + ATP = (4R,5S)-dethiobiotin + ADP + phosphate + H(+)</text>
        <dbReference type="Rhea" id="RHEA:63684"/>
        <dbReference type="ChEBI" id="CHEBI:15378"/>
        <dbReference type="ChEBI" id="CHEBI:30616"/>
        <dbReference type="ChEBI" id="CHEBI:43474"/>
        <dbReference type="ChEBI" id="CHEBI:149470"/>
        <dbReference type="ChEBI" id="CHEBI:149473"/>
        <dbReference type="ChEBI" id="CHEBI:456216"/>
    </reaction>
</comment>
<proteinExistence type="inferred from homology"/>
<dbReference type="Proteomes" id="UP000272117">
    <property type="component" value="Unassembled WGS sequence"/>
</dbReference>
<dbReference type="HAMAP" id="MF_00336">
    <property type="entry name" value="BioD"/>
    <property type="match status" value="1"/>
</dbReference>
<feature type="binding site" evidence="9">
    <location>
        <position position="107"/>
    </location>
    <ligand>
        <name>Mg(2+)</name>
        <dbReference type="ChEBI" id="CHEBI:18420"/>
    </ligand>
</feature>
<evidence type="ECO:0000256" key="7">
    <source>
        <dbReference type="ARBA" id="ARBA00022842"/>
    </source>
</evidence>
<evidence type="ECO:0000256" key="1">
    <source>
        <dbReference type="ARBA" id="ARBA00022490"/>
    </source>
</evidence>
<evidence type="ECO:0000313" key="10">
    <source>
        <dbReference type="EMBL" id="RNI29009.1"/>
    </source>
</evidence>
<feature type="binding site" evidence="9">
    <location>
        <begin position="188"/>
        <end position="190"/>
    </location>
    <ligand>
        <name>ATP</name>
        <dbReference type="ChEBI" id="CHEBI:30616"/>
    </ligand>
</feature>
<gene>
    <name evidence="9 10" type="primary">bioD</name>
    <name evidence="10" type="ORF">EFB08_06140</name>
</gene>
<evidence type="ECO:0000256" key="5">
    <source>
        <dbReference type="ARBA" id="ARBA00022756"/>
    </source>
</evidence>
<dbReference type="PIRSF" id="PIRSF006755">
    <property type="entry name" value="DTB_synth"/>
    <property type="match status" value="1"/>
</dbReference>
<dbReference type="RefSeq" id="WP_123126067.1">
    <property type="nucleotide sequence ID" value="NZ_RJJD01000003.1"/>
</dbReference>
<feature type="binding site" evidence="9">
    <location>
        <position position="51"/>
    </location>
    <ligand>
        <name>Mg(2+)</name>
        <dbReference type="ChEBI" id="CHEBI:18420"/>
    </ligand>
</feature>
<feature type="binding site" evidence="9">
    <location>
        <position position="51"/>
    </location>
    <ligand>
        <name>ATP</name>
        <dbReference type="ChEBI" id="CHEBI:30616"/>
    </ligand>
</feature>
<dbReference type="GO" id="GO:0000287">
    <property type="term" value="F:magnesium ion binding"/>
    <property type="evidence" value="ECO:0007669"/>
    <property type="project" value="UniProtKB-UniRule"/>
</dbReference>
<reference evidence="10 11" key="1">
    <citation type="submission" date="2018-11" db="EMBL/GenBank/DDBJ databases">
        <title>Rufibacter latericius sp. nov., isolated from water in Baiyang Lake.</title>
        <authorList>
            <person name="Yang Y."/>
        </authorList>
    </citation>
    <scope>NUCLEOTIDE SEQUENCE [LARGE SCALE GENOMIC DNA]</scope>
    <source>
        <strain evidence="10 11">R-22-1c-1</strain>
    </source>
</reference>
<keyword evidence="3 9" id="KW-0479">Metal-binding</keyword>
<name>A0A3M9MU30_9BACT</name>
<dbReference type="Gene3D" id="3.40.50.300">
    <property type="entry name" value="P-loop containing nucleotide triphosphate hydrolases"/>
    <property type="match status" value="1"/>
</dbReference>
<dbReference type="CDD" id="cd03109">
    <property type="entry name" value="DTBS"/>
    <property type="match status" value="1"/>
</dbReference>
<dbReference type="GO" id="GO:0005829">
    <property type="term" value="C:cytosol"/>
    <property type="evidence" value="ECO:0007669"/>
    <property type="project" value="TreeGrafter"/>
</dbReference>
<comment type="caution">
    <text evidence="10">The sequence shown here is derived from an EMBL/GenBank/DDBJ whole genome shotgun (WGS) entry which is preliminary data.</text>
</comment>
<evidence type="ECO:0000256" key="8">
    <source>
        <dbReference type="ARBA" id="ARBA00047386"/>
    </source>
</evidence>
<evidence type="ECO:0000256" key="2">
    <source>
        <dbReference type="ARBA" id="ARBA00022598"/>
    </source>
</evidence>
<accession>A0A3M9MU30</accession>
<feature type="active site" evidence="9">
    <location>
        <position position="40"/>
    </location>
</feature>
<dbReference type="EC" id="6.3.3.3" evidence="9"/>
<dbReference type="GO" id="GO:0004141">
    <property type="term" value="F:dethiobiotin synthase activity"/>
    <property type="evidence" value="ECO:0007669"/>
    <property type="project" value="UniProtKB-UniRule"/>
</dbReference>
<comment type="catalytic activity">
    <reaction evidence="9">
        <text>(7R,8S)-7,8-diammoniononanoate + CO2 + ATP = (4R,5S)-dethiobiotin + ADP + phosphate + 3 H(+)</text>
        <dbReference type="Rhea" id="RHEA:15805"/>
        <dbReference type="ChEBI" id="CHEBI:15378"/>
        <dbReference type="ChEBI" id="CHEBI:16526"/>
        <dbReference type="ChEBI" id="CHEBI:30616"/>
        <dbReference type="ChEBI" id="CHEBI:43474"/>
        <dbReference type="ChEBI" id="CHEBI:149469"/>
        <dbReference type="ChEBI" id="CHEBI:149473"/>
        <dbReference type="ChEBI" id="CHEBI:456216"/>
        <dbReference type="EC" id="6.3.3.3"/>
    </reaction>
</comment>
<dbReference type="InterPro" id="IPR027417">
    <property type="entry name" value="P-loop_NTPase"/>
</dbReference>
<comment type="caution">
    <text evidence="9">Lacks conserved residue(s) required for the propagation of feature annotation.</text>
</comment>
<sequence>MQSALPAHPKRYFVTGIGTDVGKTIASAVLTEALQADYWKPVQAGNLEDSDTHTVKSLITNTRTVFHPEAYRLKMPASPHTAAAAEGIRLSLENMHLPSTTNHLIVEGAGGVMVPLNDKELVLDLIQKLQLEVILVSRNYLGSINHTLMAVEVLRSRNLSIAGIIFNGEPNASSEEFILNYTQLPAFPRLRQEKSVDKNTVLRYASTFQENLISHEQ</sequence>
<evidence type="ECO:0000256" key="3">
    <source>
        <dbReference type="ARBA" id="ARBA00022723"/>
    </source>
</evidence>
<dbReference type="UniPathway" id="UPA00078">
    <property type="reaction ID" value="UER00161"/>
</dbReference>
<evidence type="ECO:0000313" key="11">
    <source>
        <dbReference type="Proteomes" id="UP000272117"/>
    </source>
</evidence>
<keyword evidence="6 9" id="KW-0067">ATP-binding</keyword>
<dbReference type="GO" id="GO:0009102">
    <property type="term" value="P:biotin biosynthetic process"/>
    <property type="evidence" value="ECO:0007669"/>
    <property type="project" value="UniProtKB-UniRule"/>
</dbReference>
<feature type="binding site" evidence="9">
    <location>
        <position position="24"/>
    </location>
    <ligand>
        <name>Mg(2+)</name>
        <dbReference type="ChEBI" id="CHEBI:18420"/>
    </ligand>
</feature>
<keyword evidence="5 9" id="KW-0093">Biotin biosynthesis</keyword>
<keyword evidence="2 9" id="KW-0436">Ligase</keyword>
<dbReference type="PANTHER" id="PTHR43210:SF2">
    <property type="entry name" value="ATP-DEPENDENT DETHIOBIOTIN SYNTHETASE BIOD 2"/>
    <property type="match status" value="1"/>
</dbReference>
<keyword evidence="1 9" id="KW-0963">Cytoplasm</keyword>
<dbReference type="EMBL" id="RJJD01000003">
    <property type="protein sequence ID" value="RNI29009.1"/>
    <property type="molecule type" value="Genomic_DNA"/>
</dbReference>
<dbReference type="PANTHER" id="PTHR43210">
    <property type="entry name" value="DETHIOBIOTIN SYNTHETASE"/>
    <property type="match status" value="1"/>
</dbReference>
<feature type="binding site" evidence="9">
    <location>
        <begin position="107"/>
        <end position="110"/>
    </location>
    <ligand>
        <name>ATP</name>
        <dbReference type="ChEBI" id="CHEBI:30616"/>
    </ligand>
</feature>
<dbReference type="OrthoDB" id="9802097at2"/>
<dbReference type="Pfam" id="PF13500">
    <property type="entry name" value="AAA_26"/>
    <property type="match status" value="1"/>
</dbReference>
<protein>
    <recommendedName>
        <fullName evidence="9">ATP-dependent dethiobiotin synthetase BioD</fullName>
        <ecNumber evidence="9">6.3.3.3</ecNumber>
    </recommendedName>
    <alternativeName>
        <fullName evidence="9">DTB synthetase</fullName>
        <shortName evidence="9">DTBS</shortName>
    </alternativeName>
    <alternativeName>
        <fullName evidence="9">Dethiobiotin synthase</fullName>
    </alternativeName>
</protein>